<evidence type="ECO:0000313" key="3">
    <source>
        <dbReference type="Proteomes" id="UP000054270"/>
    </source>
</evidence>
<feature type="region of interest" description="Disordered" evidence="1">
    <location>
        <begin position="66"/>
        <end position="181"/>
    </location>
</feature>
<dbReference type="Proteomes" id="UP000054270">
    <property type="component" value="Unassembled WGS sequence"/>
</dbReference>
<accession>A0A0D2P5X0</accession>
<evidence type="ECO:0000256" key="1">
    <source>
        <dbReference type="SAM" id="MobiDB-lite"/>
    </source>
</evidence>
<sequence>LFYDALGDARTLKGWLGDQLRESRALLSALGAAQERRAESVDAAVERRMAGVNAELAALRRRVEELEAPPRHANGDPYTFPPADAAGPSRMRAEPPRRLSSPAGGWGDPRDRDREWERRADQDASPQMGRREPGEREREREYMERERDRERDRDRDGRRNSVVMAAPEEEEEDDEGPARTA</sequence>
<keyword evidence="3" id="KW-1185">Reference proteome</keyword>
<feature type="compositionally biased region" description="Basic and acidic residues" evidence="1">
    <location>
        <begin position="129"/>
        <end position="159"/>
    </location>
</feature>
<dbReference type="EMBL" id="KN817539">
    <property type="protein sequence ID" value="KJA24086.1"/>
    <property type="molecule type" value="Genomic_DNA"/>
</dbReference>
<dbReference type="OrthoDB" id="2138242at2759"/>
<evidence type="ECO:0000313" key="2">
    <source>
        <dbReference type="EMBL" id="KJA24086.1"/>
    </source>
</evidence>
<reference evidence="3" key="1">
    <citation type="submission" date="2014-04" db="EMBL/GenBank/DDBJ databases">
        <title>Evolutionary Origins and Diversification of the Mycorrhizal Mutualists.</title>
        <authorList>
            <consortium name="DOE Joint Genome Institute"/>
            <consortium name="Mycorrhizal Genomics Consortium"/>
            <person name="Kohler A."/>
            <person name="Kuo A."/>
            <person name="Nagy L.G."/>
            <person name="Floudas D."/>
            <person name="Copeland A."/>
            <person name="Barry K.W."/>
            <person name="Cichocki N."/>
            <person name="Veneault-Fourrey C."/>
            <person name="LaButti K."/>
            <person name="Lindquist E.A."/>
            <person name="Lipzen A."/>
            <person name="Lundell T."/>
            <person name="Morin E."/>
            <person name="Murat C."/>
            <person name="Riley R."/>
            <person name="Ohm R."/>
            <person name="Sun H."/>
            <person name="Tunlid A."/>
            <person name="Henrissat B."/>
            <person name="Grigoriev I.V."/>
            <person name="Hibbett D.S."/>
            <person name="Martin F."/>
        </authorList>
    </citation>
    <scope>NUCLEOTIDE SEQUENCE [LARGE SCALE GENOMIC DNA]</scope>
    <source>
        <strain evidence="3">FD-334 SS-4</strain>
    </source>
</reference>
<proteinExistence type="predicted"/>
<dbReference type="AlphaFoldDB" id="A0A0D2P5X0"/>
<name>A0A0D2P5X0_HYPSF</name>
<feature type="non-terminal residue" evidence="2">
    <location>
        <position position="1"/>
    </location>
</feature>
<gene>
    <name evidence="2" type="ORF">HYPSUDRAFT_200895</name>
</gene>
<dbReference type="STRING" id="945553.A0A0D2P5X0"/>
<protein>
    <submittedName>
        <fullName evidence="2">Uncharacterized protein</fullName>
    </submittedName>
</protein>
<organism evidence="2 3">
    <name type="scientific">Hypholoma sublateritium (strain FD-334 SS-4)</name>
    <dbReference type="NCBI Taxonomy" id="945553"/>
    <lineage>
        <taxon>Eukaryota</taxon>
        <taxon>Fungi</taxon>
        <taxon>Dikarya</taxon>
        <taxon>Basidiomycota</taxon>
        <taxon>Agaricomycotina</taxon>
        <taxon>Agaricomycetes</taxon>
        <taxon>Agaricomycetidae</taxon>
        <taxon>Agaricales</taxon>
        <taxon>Agaricineae</taxon>
        <taxon>Strophariaceae</taxon>
        <taxon>Hypholoma</taxon>
    </lineage>
</organism>
<feature type="compositionally biased region" description="Basic and acidic residues" evidence="1">
    <location>
        <begin position="108"/>
        <end position="122"/>
    </location>
</feature>